<feature type="transmembrane region" description="Helical" evidence="8">
    <location>
        <begin position="174"/>
        <end position="191"/>
    </location>
</feature>
<dbReference type="RefSeq" id="WP_013067150.1">
    <property type="nucleotide sequence ID" value="NC_014034.1"/>
</dbReference>
<keyword evidence="6 8" id="KW-1133">Transmembrane helix</keyword>
<organism evidence="11 12">
    <name type="scientific">Rhodobacter capsulatus (strain ATCC BAA-309 / NBRC 16581 / SB1003)</name>
    <dbReference type="NCBI Taxonomy" id="272942"/>
    <lineage>
        <taxon>Bacteria</taxon>
        <taxon>Pseudomonadati</taxon>
        <taxon>Pseudomonadota</taxon>
        <taxon>Alphaproteobacteria</taxon>
        <taxon>Rhodobacterales</taxon>
        <taxon>Rhodobacter group</taxon>
        <taxon>Rhodobacter</taxon>
    </lineage>
</organism>
<dbReference type="GO" id="GO:0016887">
    <property type="term" value="F:ATP hydrolysis activity"/>
    <property type="evidence" value="ECO:0007669"/>
    <property type="project" value="InterPro"/>
</dbReference>
<evidence type="ECO:0000256" key="8">
    <source>
        <dbReference type="SAM" id="Phobius"/>
    </source>
</evidence>
<keyword evidence="2" id="KW-0813">Transport</keyword>
<name>D5AT64_RHOCB</name>
<dbReference type="EMBL" id="CP001312">
    <property type="protein sequence ID" value="ADE85171.1"/>
    <property type="molecule type" value="Genomic_DNA"/>
</dbReference>
<evidence type="ECO:0000256" key="7">
    <source>
        <dbReference type="ARBA" id="ARBA00023136"/>
    </source>
</evidence>
<dbReference type="EC" id="3.6.3.-" evidence="11"/>
<dbReference type="HOGENOM" id="CLU_000604_84_9_5"/>
<proteinExistence type="predicted"/>
<keyword evidence="3 8" id="KW-0812">Transmembrane</keyword>
<dbReference type="InterPro" id="IPR036640">
    <property type="entry name" value="ABC1_TM_sf"/>
</dbReference>
<dbReference type="AlphaFoldDB" id="D5AT64"/>
<evidence type="ECO:0000256" key="3">
    <source>
        <dbReference type="ARBA" id="ARBA00022692"/>
    </source>
</evidence>
<evidence type="ECO:0000256" key="5">
    <source>
        <dbReference type="ARBA" id="ARBA00022840"/>
    </source>
</evidence>
<feature type="domain" description="ABC transmembrane type-1" evidence="10">
    <location>
        <begin position="32"/>
        <end position="315"/>
    </location>
</feature>
<protein>
    <submittedName>
        <fullName evidence="11">ABC transporter, ATP-binding/permease protein</fullName>
        <ecNumber evidence="11">3.6.3.-</ecNumber>
    </submittedName>
</protein>
<reference evidence="11 12" key="2">
    <citation type="journal article" date="2010" name="J. Bacteriol.">
        <title>Complete genome sequence of the photosynthetic purple nonsulfur bacterium Rhodobacter capsulatus SB 1003.</title>
        <authorList>
            <person name="Strnad H."/>
            <person name="Lapidus A."/>
            <person name="Paces J."/>
            <person name="Ulbrich P."/>
            <person name="Vlcek C."/>
            <person name="Paces V."/>
            <person name="Haselkorn R."/>
        </authorList>
    </citation>
    <scope>NUCLEOTIDE SEQUENCE [LARGE SCALE GENOMIC DNA]</scope>
    <source>
        <strain evidence="12">ATCC BAA-309 / NBRC 16581 / SB1003</strain>
    </source>
</reference>
<dbReference type="Proteomes" id="UP000002361">
    <property type="component" value="Chromosome"/>
</dbReference>
<dbReference type="InterPro" id="IPR039421">
    <property type="entry name" value="Type_1_exporter"/>
</dbReference>
<keyword evidence="11" id="KW-0378">Hydrolase</keyword>
<feature type="transmembrane region" description="Helical" evidence="8">
    <location>
        <begin position="66"/>
        <end position="87"/>
    </location>
</feature>
<dbReference type="eggNOG" id="COG1132">
    <property type="taxonomic scope" value="Bacteria"/>
</dbReference>
<dbReference type="PANTHER" id="PTHR24221">
    <property type="entry name" value="ATP-BINDING CASSETTE SUB-FAMILY B"/>
    <property type="match status" value="1"/>
</dbReference>
<evidence type="ECO:0000256" key="2">
    <source>
        <dbReference type="ARBA" id="ARBA00022448"/>
    </source>
</evidence>
<dbReference type="KEGG" id="rcp:RCAP_rcc01426"/>
<dbReference type="InterPro" id="IPR027417">
    <property type="entry name" value="P-loop_NTPase"/>
</dbReference>
<dbReference type="InterPro" id="IPR003439">
    <property type="entry name" value="ABC_transporter-like_ATP-bd"/>
</dbReference>
<dbReference type="STRING" id="272942.RCAP_rcc01426"/>
<dbReference type="GO" id="GO:0034040">
    <property type="term" value="F:ATPase-coupled lipid transmembrane transporter activity"/>
    <property type="evidence" value="ECO:0007669"/>
    <property type="project" value="TreeGrafter"/>
</dbReference>
<feature type="domain" description="ABC transporter" evidence="9">
    <location>
        <begin position="346"/>
        <end position="579"/>
    </location>
</feature>
<dbReference type="PROSITE" id="PS00211">
    <property type="entry name" value="ABC_TRANSPORTER_1"/>
    <property type="match status" value="1"/>
</dbReference>
<dbReference type="PROSITE" id="PS50893">
    <property type="entry name" value="ABC_TRANSPORTER_2"/>
    <property type="match status" value="1"/>
</dbReference>
<dbReference type="PANTHER" id="PTHR24221:SF654">
    <property type="entry name" value="ATP-BINDING CASSETTE SUB-FAMILY B MEMBER 6"/>
    <property type="match status" value="1"/>
</dbReference>
<dbReference type="InterPro" id="IPR003593">
    <property type="entry name" value="AAA+_ATPase"/>
</dbReference>
<feature type="transmembrane region" description="Helical" evidence="8">
    <location>
        <begin position="253"/>
        <end position="280"/>
    </location>
</feature>
<feature type="transmembrane region" description="Helical" evidence="8">
    <location>
        <begin position="286"/>
        <end position="306"/>
    </location>
</feature>
<keyword evidence="4" id="KW-0547">Nucleotide-binding</keyword>
<dbReference type="Gene3D" id="1.20.1560.10">
    <property type="entry name" value="ABC transporter type 1, transmembrane domain"/>
    <property type="match status" value="1"/>
</dbReference>
<dbReference type="Pfam" id="PF00664">
    <property type="entry name" value="ABC_membrane"/>
    <property type="match status" value="1"/>
</dbReference>
<evidence type="ECO:0000259" key="9">
    <source>
        <dbReference type="PROSITE" id="PS50893"/>
    </source>
</evidence>
<dbReference type="SUPFAM" id="SSF52540">
    <property type="entry name" value="P-loop containing nucleoside triphosphate hydrolases"/>
    <property type="match status" value="1"/>
</dbReference>
<reference key="1">
    <citation type="submission" date="2008-12" db="EMBL/GenBank/DDBJ databases">
        <title>Complete genome sequence of Rhodobacter capsulatus SB1003.</title>
        <authorList>
            <person name="Strnad H."/>
            <person name="Lapidus A."/>
            <person name="Vlcek C."/>
            <person name="Ulbrich P."/>
            <person name="Paces J."/>
            <person name="Maltsev N."/>
            <person name="Kumar V."/>
            <person name="Kogan Y."/>
            <person name="Milgram A."/>
            <person name="Rebrekov D."/>
            <person name="Mazur M."/>
            <person name="Cox R."/>
            <person name="Kyrpides N."/>
            <person name="Kolar M."/>
            <person name="Sachova J."/>
            <person name="Ridl J."/>
            <person name="Ivanova N."/>
            <person name="Kapatral V."/>
            <person name="Los T."/>
            <person name="Lykidis A."/>
            <person name="Mikhailova N."/>
            <person name="Reznik G."/>
            <person name="Vasieva O."/>
            <person name="Fonstein M."/>
            <person name="Paces V."/>
            <person name="Haselkorn R."/>
        </authorList>
    </citation>
    <scope>NUCLEOTIDE SEQUENCE</scope>
    <source>
        <strain>SB1003</strain>
    </source>
</reference>
<dbReference type="SUPFAM" id="SSF90123">
    <property type="entry name" value="ABC transporter transmembrane region"/>
    <property type="match status" value="1"/>
</dbReference>
<comment type="subcellular location">
    <subcellularLocation>
        <location evidence="1">Cell membrane</location>
        <topology evidence="1">Multi-pass membrane protein</topology>
    </subcellularLocation>
</comment>
<keyword evidence="12" id="KW-1185">Reference proteome</keyword>
<evidence type="ECO:0000313" key="11">
    <source>
        <dbReference type="EMBL" id="ADE85171.1"/>
    </source>
</evidence>
<evidence type="ECO:0000256" key="6">
    <source>
        <dbReference type="ARBA" id="ARBA00022989"/>
    </source>
</evidence>
<dbReference type="PROSITE" id="PS50929">
    <property type="entry name" value="ABC_TM1F"/>
    <property type="match status" value="1"/>
</dbReference>
<dbReference type="GO" id="GO:0140359">
    <property type="term" value="F:ABC-type transporter activity"/>
    <property type="evidence" value="ECO:0007669"/>
    <property type="project" value="InterPro"/>
</dbReference>
<evidence type="ECO:0000313" key="12">
    <source>
        <dbReference type="Proteomes" id="UP000002361"/>
    </source>
</evidence>
<dbReference type="GO" id="GO:0005524">
    <property type="term" value="F:ATP binding"/>
    <property type="evidence" value="ECO:0007669"/>
    <property type="project" value="UniProtKB-KW"/>
</dbReference>
<dbReference type="InterPro" id="IPR011527">
    <property type="entry name" value="ABC1_TM_dom"/>
</dbReference>
<dbReference type="InterPro" id="IPR017871">
    <property type="entry name" value="ABC_transporter-like_CS"/>
</dbReference>
<dbReference type="SMART" id="SM00382">
    <property type="entry name" value="AAA"/>
    <property type="match status" value="1"/>
</dbReference>
<sequence length="605" mass="64579">MAATGTDEAGVKLWPVAGRLIGLMRRRRGLLALSVVSGTLAALFSLSPYLATAAVLMAFFAPQVDWGFVALAGLAGLAGVVAEKALFGLSTYLSHRIAFATQRELRFELAQKLARVPLGFTDARSKGEIRNTLVDEIEVLEDGMAHLVPEVSAAVIAPLLTLGLMLAIDWRLSLLMIAPMLVGLWMMGRMMKDAEGPTRDYLEIQSRMATVAAEMADGIATVRAFNQDAQASRRAGAVFAEMRQMSDAWLDRAIIPGTAAQVLLTSHLMLLGSVGLVMAAAGWVDLAVFAAFLAVAYGFGDLFAAIQGISHRLFRQHELLERLDALRNVAELPPATGTPMIAKAAIRFDHVSFSYGPREVISDISFDLPAGRCLALVGPSGSGKSTVARLIGRFQDPAAGTIRIGGQDLCAIDPEALHRHLAYVFQDVFLFSGTVAENIALGRVGATQAEIEAAARVARAHDFITALPQGYDTVLGERGFGLSGGERQRISIARAILKDAPILILDEATAFADPENEALIQDAVADLARGRTVVVIAHRLHTIVHVDEILVLETGRIVERGSHAALLAAGGLFARMWQAQEATRSFRHATGAPPIPANPALEAAQ</sequence>
<dbReference type="FunFam" id="3.40.50.300:FF:000287">
    <property type="entry name" value="Multidrug ABC transporter ATP-binding protein"/>
    <property type="match status" value="1"/>
</dbReference>
<accession>D5AT64</accession>
<keyword evidence="7 8" id="KW-0472">Membrane</keyword>
<evidence type="ECO:0000256" key="4">
    <source>
        <dbReference type="ARBA" id="ARBA00022741"/>
    </source>
</evidence>
<dbReference type="Gene3D" id="3.40.50.300">
    <property type="entry name" value="P-loop containing nucleotide triphosphate hydrolases"/>
    <property type="match status" value="1"/>
</dbReference>
<gene>
    <name evidence="11" type="ordered locus">RCAP_rcc01426</name>
</gene>
<dbReference type="GeneID" id="31490312"/>
<dbReference type="GO" id="GO:0005886">
    <property type="term" value="C:plasma membrane"/>
    <property type="evidence" value="ECO:0007669"/>
    <property type="project" value="UniProtKB-SubCell"/>
</dbReference>
<evidence type="ECO:0000256" key="1">
    <source>
        <dbReference type="ARBA" id="ARBA00004651"/>
    </source>
</evidence>
<keyword evidence="5 11" id="KW-0067">ATP-binding</keyword>
<dbReference type="Pfam" id="PF00005">
    <property type="entry name" value="ABC_tran"/>
    <property type="match status" value="1"/>
</dbReference>
<feature type="transmembrane region" description="Helical" evidence="8">
    <location>
        <begin position="29"/>
        <end position="60"/>
    </location>
</feature>
<evidence type="ECO:0000259" key="10">
    <source>
        <dbReference type="PROSITE" id="PS50929"/>
    </source>
</evidence>